<dbReference type="InterPro" id="IPR001638">
    <property type="entry name" value="Solute-binding_3/MltF_N"/>
</dbReference>
<protein>
    <submittedName>
        <fullName evidence="4">Substrate-binding periplasmic protein</fullName>
    </submittedName>
</protein>
<evidence type="ECO:0000313" key="5">
    <source>
        <dbReference type="Proteomes" id="UP001595453"/>
    </source>
</evidence>
<feature type="domain" description="Solute-binding protein family 3/N-terminal" evidence="3">
    <location>
        <begin position="31"/>
        <end position="248"/>
    </location>
</feature>
<evidence type="ECO:0000256" key="2">
    <source>
        <dbReference type="ARBA" id="ARBA00022729"/>
    </source>
</evidence>
<dbReference type="EMBL" id="JBHRSD010000028">
    <property type="protein sequence ID" value="MFC3033851.1"/>
    <property type="molecule type" value="Genomic_DNA"/>
</dbReference>
<dbReference type="SMART" id="SM00062">
    <property type="entry name" value="PBPb"/>
    <property type="match status" value="1"/>
</dbReference>
<dbReference type="Pfam" id="PF00497">
    <property type="entry name" value="SBP_bac_3"/>
    <property type="match status" value="1"/>
</dbReference>
<dbReference type="RefSeq" id="WP_377126019.1">
    <property type="nucleotide sequence ID" value="NZ_JBHRSD010000028.1"/>
</dbReference>
<dbReference type="Gene3D" id="3.40.190.10">
    <property type="entry name" value="Periplasmic binding protein-like II"/>
    <property type="match status" value="2"/>
</dbReference>
<comment type="similarity">
    <text evidence="1">Belongs to the bacterial solute-binding protein 3 family.</text>
</comment>
<keyword evidence="5" id="KW-1185">Reference proteome</keyword>
<evidence type="ECO:0000256" key="1">
    <source>
        <dbReference type="ARBA" id="ARBA00010333"/>
    </source>
</evidence>
<evidence type="ECO:0000259" key="3">
    <source>
        <dbReference type="SMART" id="SM00062"/>
    </source>
</evidence>
<dbReference type="Proteomes" id="UP001595453">
    <property type="component" value="Unassembled WGS sequence"/>
</dbReference>
<reference evidence="5" key="1">
    <citation type="journal article" date="2019" name="Int. J. Syst. Evol. Microbiol.">
        <title>The Global Catalogue of Microorganisms (GCM) 10K type strain sequencing project: providing services to taxonomists for standard genome sequencing and annotation.</title>
        <authorList>
            <consortium name="The Broad Institute Genomics Platform"/>
            <consortium name="The Broad Institute Genome Sequencing Center for Infectious Disease"/>
            <person name="Wu L."/>
            <person name="Ma J."/>
        </authorList>
    </citation>
    <scope>NUCLEOTIDE SEQUENCE [LARGE SCALE GENOMIC DNA]</scope>
    <source>
        <strain evidence="5">KCTC 42730</strain>
    </source>
</reference>
<keyword evidence="2" id="KW-0732">Signal</keyword>
<comment type="caution">
    <text evidence="4">The sequence shown here is derived from an EMBL/GenBank/DDBJ whole genome shotgun (WGS) entry which is preliminary data.</text>
</comment>
<name>A0ABV7CN25_9GAMM</name>
<dbReference type="SUPFAM" id="SSF53850">
    <property type="entry name" value="Periplasmic binding protein-like II"/>
    <property type="match status" value="1"/>
</dbReference>
<proteinExistence type="inferred from homology"/>
<dbReference type="PANTHER" id="PTHR35936">
    <property type="entry name" value="MEMBRANE-BOUND LYTIC MUREIN TRANSGLYCOSYLASE F"/>
    <property type="match status" value="1"/>
</dbReference>
<organism evidence="4 5">
    <name type="scientific">Pseudoalteromonas fenneropenaei</name>
    <dbReference type="NCBI Taxonomy" id="1737459"/>
    <lineage>
        <taxon>Bacteria</taxon>
        <taxon>Pseudomonadati</taxon>
        <taxon>Pseudomonadota</taxon>
        <taxon>Gammaproteobacteria</taxon>
        <taxon>Alteromonadales</taxon>
        <taxon>Pseudoalteromonadaceae</taxon>
        <taxon>Pseudoalteromonas</taxon>
    </lineage>
</organism>
<dbReference type="PANTHER" id="PTHR35936:SF25">
    <property type="entry name" value="ABC TRANSPORTER SUBSTRATE-BINDING PROTEIN"/>
    <property type="match status" value="1"/>
</dbReference>
<gene>
    <name evidence="4" type="ORF">ACFOEE_15115</name>
</gene>
<accession>A0ABV7CN25</accession>
<evidence type="ECO:0000313" key="4">
    <source>
        <dbReference type="EMBL" id="MFC3033851.1"/>
    </source>
</evidence>
<sequence length="257" mass="28849">MTLRILLLLALLSYGIGALSLENPSEVTFPPLKIAASGFVPPYVIQSRDSGYQLELIRAALKTQGIADIEFVYLSNKRAEQALSSGLVDAAVNLPPSFEGKVYATEPVLEYQNVAITLSSSNLAIQNFYDLKGKSVVAFQNAAAFLGADYRLMVKQLKSYEEVVNQFAQVELLMKGWTDVIIMERRVFDYYAFEYAKKHEMQKVDYHILFNSAPRPMFFASNTLRDVFNLGLEEIKRSGEYQAILANNGVIYAQRTD</sequence>